<evidence type="ECO:0000313" key="2">
    <source>
        <dbReference type="EMBL" id="TWT93137.1"/>
    </source>
</evidence>
<reference evidence="2 3" key="1">
    <citation type="submission" date="2019-02" db="EMBL/GenBank/DDBJ databases">
        <title>Deep-cultivation of Planctomycetes and their phenomic and genomic characterization uncovers novel biology.</title>
        <authorList>
            <person name="Wiegand S."/>
            <person name="Jogler M."/>
            <person name="Boedeker C."/>
            <person name="Pinto D."/>
            <person name="Vollmers J."/>
            <person name="Rivas-Marin E."/>
            <person name="Kohn T."/>
            <person name="Peeters S.H."/>
            <person name="Heuer A."/>
            <person name="Rast P."/>
            <person name="Oberbeckmann S."/>
            <person name="Bunk B."/>
            <person name="Jeske O."/>
            <person name="Meyerdierks A."/>
            <person name="Storesund J.E."/>
            <person name="Kallscheuer N."/>
            <person name="Luecker S."/>
            <person name="Lage O.M."/>
            <person name="Pohl T."/>
            <person name="Merkel B.J."/>
            <person name="Hornburger P."/>
            <person name="Mueller R.-W."/>
            <person name="Bruemmer F."/>
            <person name="Labrenz M."/>
            <person name="Spormann A.M."/>
            <person name="Op Den Camp H."/>
            <person name="Overmann J."/>
            <person name="Amann R."/>
            <person name="Jetten M.S.M."/>
            <person name="Mascher T."/>
            <person name="Medema M.H."/>
            <person name="Devos D.P."/>
            <person name="Kaster A.-K."/>
            <person name="Ovreas L."/>
            <person name="Rohde M."/>
            <person name="Galperin M.Y."/>
            <person name="Jogler C."/>
        </authorList>
    </citation>
    <scope>NUCLEOTIDE SEQUENCE [LARGE SCALE GENOMIC DNA]</scope>
    <source>
        <strain evidence="2 3">Pla100</strain>
    </source>
</reference>
<proteinExistence type="predicted"/>
<evidence type="ECO:0000313" key="3">
    <source>
        <dbReference type="Proteomes" id="UP000316213"/>
    </source>
</evidence>
<feature type="region of interest" description="Disordered" evidence="1">
    <location>
        <begin position="473"/>
        <end position="529"/>
    </location>
</feature>
<dbReference type="EMBL" id="SJPM01000010">
    <property type="protein sequence ID" value="TWT93137.1"/>
    <property type="molecule type" value="Genomic_DNA"/>
</dbReference>
<gene>
    <name evidence="2" type="ORF">Pla100_44540</name>
</gene>
<dbReference type="RefSeq" id="WP_146579973.1">
    <property type="nucleotide sequence ID" value="NZ_SJPM01000010.1"/>
</dbReference>
<name>A0A5C6A1D5_9BACT</name>
<dbReference type="PROSITE" id="PS51318">
    <property type="entry name" value="TAT"/>
    <property type="match status" value="1"/>
</dbReference>
<comment type="caution">
    <text evidence="2">The sequence shown here is derived from an EMBL/GenBank/DDBJ whole genome shotgun (WGS) entry which is preliminary data.</text>
</comment>
<organism evidence="2 3">
    <name type="scientific">Neorhodopirellula pilleata</name>
    <dbReference type="NCBI Taxonomy" id="2714738"/>
    <lineage>
        <taxon>Bacteria</taxon>
        <taxon>Pseudomonadati</taxon>
        <taxon>Planctomycetota</taxon>
        <taxon>Planctomycetia</taxon>
        <taxon>Pirellulales</taxon>
        <taxon>Pirellulaceae</taxon>
        <taxon>Neorhodopirellula</taxon>
    </lineage>
</organism>
<keyword evidence="3" id="KW-1185">Reference proteome</keyword>
<dbReference type="OrthoDB" id="280947at2"/>
<evidence type="ECO:0000256" key="1">
    <source>
        <dbReference type="SAM" id="MobiDB-lite"/>
    </source>
</evidence>
<sequence>MNSEVLRFSTHPSVSSGTRRGFLSRILAGGALASSWAAGWPDAGDASAGESSLRVNRGRDLFRVRMQIDVKGNVNLAKDPMIPDSPKQVLPITGKISLDYEERYLRPEGATAESAIIVAERHYHEATGTSTLNRTTQATQLRDSLDSILARREQLPETIYSGDDYLTHEEVELLRTPVASCAIDSLVPTKTLRVGEKIEVASMTLASVFNLTAIAASDVQMELVSADAADAKLQMRGKIEGSVAGVPTQLHVLGKLTLDSTLQTVTWAAFAVHETREIGNAEPGFDVTATIRMIRKPLAKPERLPLIAAKVDFDQSPPRDRLLMNIGSDYVGVNALMDRRWRIMKDAPGEAILRMIENDRSIAQLNLRPLPRLAEGEQWTIEAFELDVKRKLGDRFGEILQSQTDLTESGLRMLRVVATGQVQGVPIQWIMMHFSDDEQHRVVATLTMDGESVPKLDGADVQLAASLQLANPRGNVASGAGEHQSDEKSGQTGEKLGDTGSTRLESIASRPSDESSGEVSSASDIPVQR</sequence>
<dbReference type="InterPro" id="IPR006311">
    <property type="entry name" value="TAT_signal"/>
</dbReference>
<dbReference type="AlphaFoldDB" id="A0A5C6A1D5"/>
<accession>A0A5C6A1D5</accession>
<protein>
    <submittedName>
        <fullName evidence="2">Uncharacterized protein</fullName>
    </submittedName>
</protein>
<dbReference type="Proteomes" id="UP000316213">
    <property type="component" value="Unassembled WGS sequence"/>
</dbReference>